<sequence>MSLSVIKNAVKTTALATVVLAGLQVSSFAKDLPSQMTFGAVATGNVSAKKPDVSVNERAVKLAAWHHHLEINQACDDPSLGVGPSCPNDGNA</sequence>
<dbReference type="AlphaFoldDB" id="A0AB34VFV5"/>
<comment type="caution">
    <text evidence="2">The sequence shown here is derived from an EMBL/GenBank/DDBJ whole genome shotgun (WGS) entry which is preliminary data.</text>
</comment>
<dbReference type="GeneID" id="61250698"/>
<reference evidence="2 3" key="1">
    <citation type="journal article" date="2016" name="Front. Microbiol.">
        <title>Genomic Resource of Rice Seed Associated Bacteria.</title>
        <authorList>
            <person name="Midha S."/>
            <person name="Bansal K."/>
            <person name="Sharma S."/>
            <person name="Kumar N."/>
            <person name="Patil P.P."/>
            <person name="Chaudhry V."/>
            <person name="Patil P.B."/>
        </authorList>
    </citation>
    <scope>NUCLEOTIDE SEQUENCE [LARGE SCALE GENOMIC DNA]</scope>
    <source>
        <strain evidence="2 3">RSA13</strain>
    </source>
</reference>
<evidence type="ECO:0000313" key="3">
    <source>
        <dbReference type="Proteomes" id="UP000072520"/>
    </source>
</evidence>
<dbReference type="Proteomes" id="UP000072520">
    <property type="component" value="Unassembled WGS sequence"/>
</dbReference>
<keyword evidence="1" id="KW-0732">Signal</keyword>
<evidence type="ECO:0000313" key="2">
    <source>
        <dbReference type="EMBL" id="KTS98047.1"/>
    </source>
</evidence>
<protein>
    <submittedName>
        <fullName evidence="2">Uncharacterized protein</fullName>
    </submittedName>
</protein>
<gene>
    <name evidence="2" type="ORF">RSA13_10560</name>
</gene>
<dbReference type="EMBL" id="LDSI01000012">
    <property type="protein sequence ID" value="KTS98047.1"/>
    <property type="molecule type" value="Genomic_DNA"/>
</dbReference>
<evidence type="ECO:0000256" key="1">
    <source>
        <dbReference type="SAM" id="SignalP"/>
    </source>
</evidence>
<feature type="signal peptide" evidence="1">
    <location>
        <begin position="1"/>
        <end position="29"/>
    </location>
</feature>
<dbReference type="RefSeq" id="WP_058709206.1">
    <property type="nucleotide sequence ID" value="NZ_CP046585.1"/>
</dbReference>
<accession>A0AB34VFV5</accession>
<organism evidence="2 3">
    <name type="scientific">Pantoea stewartii</name>
    <dbReference type="NCBI Taxonomy" id="66269"/>
    <lineage>
        <taxon>Bacteria</taxon>
        <taxon>Pseudomonadati</taxon>
        <taxon>Pseudomonadota</taxon>
        <taxon>Gammaproteobacteria</taxon>
        <taxon>Enterobacterales</taxon>
        <taxon>Erwiniaceae</taxon>
        <taxon>Pantoea</taxon>
    </lineage>
</organism>
<feature type="chain" id="PRO_5044266447" evidence="1">
    <location>
        <begin position="30"/>
        <end position="92"/>
    </location>
</feature>
<name>A0AB34VFV5_9GAMM</name>
<proteinExistence type="predicted"/>